<feature type="region of interest" description="Disordered" evidence="1">
    <location>
        <begin position="73"/>
        <end position="106"/>
    </location>
</feature>
<comment type="caution">
    <text evidence="2">The sequence shown here is derived from an EMBL/GenBank/DDBJ whole genome shotgun (WGS) entry which is preliminary data.</text>
</comment>
<reference evidence="2 3" key="1">
    <citation type="submission" date="2019-05" db="EMBL/GenBank/DDBJ databases">
        <title>Another draft genome of Portunus trituberculatus and its Hox gene families provides insights of decapod evolution.</title>
        <authorList>
            <person name="Jeong J.-H."/>
            <person name="Song I."/>
            <person name="Kim S."/>
            <person name="Choi T."/>
            <person name="Kim D."/>
            <person name="Ryu S."/>
            <person name="Kim W."/>
        </authorList>
    </citation>
    <scope>NUCLEOTIDE SEQUENCE [LARGE SCALE GENOMIC DNA]</scope>
    <source>
        <tissue evidence="2">Muscle</tissue>
    </source>
</reference>
<dbReference type="AlphaFoldDB" id="A0A5B7DY71"/>
<sequence length="188" mass="19853">MVVVVVTDAGVEGIVGTPASSHHQHQYSDAQLARQTKMLWRELKGWRGRLRMAGQGRGGGRLGCGGFALRPGPLDNGNAAHPPTPHRPASPSSAHGGWRREGKDGTRVRGKLHPHCLFPSFPSTHTPLTHCIVSSSSSSSSRGVSATAVVSSWLQNLHFVSLPSLVKGDRNVVFCAASVYGAFSCKGG</sequence>
<accession>A0A5B7DY71</accession>
<gene>
    <name evidence="2" type="ORF">E2C01_018846</name>
</gene>
<dbReference type="EMBL" id="VSRR010001500">
    <property type="protein sequence ID" value="MPC25724.1"/>
    <property type="molecule type" value="Genomic_DNA"/>
</dbReference>
<evidence type="ECO:0000256" key="1">
    <source>
        <dbReference type="SAM" id="MobiDB-lite"/>
    </source>
</evidence>
<organism evidence="2 3">
    <name type="scientific">Portunus trituberculatus</name>
    <name type="common">Swimming crab</name>
    <name type="synonym">Neptunus trituberculatus</name>
    <dbReference type="NCBI Taxonomy" id="210409"/>
    <lineage>
        <taxon>Eukaryota</taxon>
        <taxon>Metazoa</taxon>
        <taxon>Ecdysozoa</taxon>
        <taxon>Arthropoda</taxon>
        <taxon>Crustacea</taxon>
        <taxon>Multicrustacea</taxon>
        <taxon>Malacostraca</taxon>
        <taxon>Eumalacostraca</taxon>
        <taxon>Eucarida</taxon>
        <taxon>Decapoda</taxon>
        <taxon>Pleocyemata</taxon>
        <taxon>Brachyura</taxon>
        <taxon>Eubrachyura</taxon>
        <taxon>Portunoidea</taxon>
        <taxon>Portunidae</taxon>
        <taxon>Portuninae</taxon>
        <taxon>Portunus</taxon>
    </lineage>
</organism>
<proteinExistence type="predicted"/>
<evidence type="ECO:0000313" key="2">
    <source>
        <dbReference type="EMBL" id="MPC25724.1"/>
    </source>
</evidence>
<keyword evidence="3" id="KW-1185">Reference proteome</keyword>
<name>A0A5B7DY71_PORTR</name>
<dbReference type="Proteomes" id="UP000324222">
    <property type="component" value="Unassembled WGS sequence"/>
</dbReference>
<protein>
    <submittedName>
        <fullName evidence="2">Uncharacterized protein</fullName>
    </submittedName>
</protein>
<evidence type="ECO:0000313" key="3">
    <source>
        <dbReference type="Proteomes" id="UP000324222"/>
    </source>
</evidence>